<dbReference type="EMBL" id="UYSL01028061">
    <property type="protein sequence ID" value="VDL87288.1"/>
    <property type="molecule type" value="Genomic_DNA"/>
</dbReference>
<evidence type="ECO:0000256" key="1">
    <source>
        <dbReference type="ARBA" id="ARBA00004141"/>
    </source>
</evidence>
<dbReference type="WBParaSite" id="NBR_0002243801-mRNA-1">
    <property type="protein sequence ID" value="NBR_0002243801-mRNA-1"/>
    <property type="gene ID" value="NBR_0002243801"/>
</dbReference>
<feature type="transmembrane region" description="Helical" evidence="6">
    <location>
        <begin position="12"/>
        <end position="32"/>
    </location>
</feature>
<evidence type="ECO:0000256" key="2">
    <source>
        <dbReference type="ARBA" id="ARBA00009700"/>
    </source>
</evidence>
<reference evidence="7 8" key="2">
    <citation type="submission" date="2018-11" db="EMBL/GenBank/DDBJ databases">
        <authorList>
            <consortium name="Pathogen Informatics"/>
        </authorList>
    </citation>
    <scope>NUCLEOTIDE SEQUENCE [LARGE SCALE GENOMIC DNA]</scope>
</reference>
<keyword evidence="4 6" id="KW-1133">Transmembrane helix</keyword>
<feature type="transmembrane region" description="Helical" evidence="6">
    <location>
        <begin position="52"/>
        <end position="75"/>
    </location>
</feature>
<evidence type="ECO:0000256" key="6">
    <source>
        <dbReference type="SAM" id="Phobius"/>
    </source>
</evidence>
<evidence type="ECO:0000313" key="7">
    <source>
        <dbReference type="EMBL" id="VDL87288.1"/>
    </source>
</evidence>
<sequence length="107" mass="12377">MDITVEGFKSFMFKGLTFLLPFLVAGYFFQLYNAYSLWYLSYDCEGEWQGCVFALSCMFFILAVGNIVTTSLVILKKLRTSSSYNYVIGITRKYSSMPYKRGDEKKD</sequence>
<organism evidence="9">
    <name type="scientific">Nippostrongylus brasiliensis</name>
    <name type="common">Rat hookworm</name>
    <dbReference type="NCBI Taxonomy" id="27835"/>
    <lineage>
        <taxon>Eukaryota</taxon>
        <taxon>Metazoa</taxon>
        <taxon>Ecdysozoa</taxon>
        <taxon>Nematoda</taxon>
        <taxon>Chromadorea</taxon>
        <taxon>Rhabditida</taxon>
        <taxon>Rhabditina</taxon>
        <taxon>Rhabditomorpha</taxon>
        <taxon>Strongyloidea</taxon>
        <taxon>Heligmosomidae</taxon>
        <taxon>Nippostrongylus</taxon>
    </lineage>
</organism>
<keyword evidence="8" id="KW-1185">Reference proteome</keyword>
<dbReference type="Pfam" id="PF07851">
    <property type="entry name" value="TMEM120A-B"/>
    <property type="match status" value="1"/>
</dbReference>
<dbReference type="GO" id="GO:0016020">
    <property type="term" value="C:membrane"/>
    <property type="evidence" value="ECO:0007669"/>
    <property type="project" value="UniProtKB-SubCell"/>
</dbReference>
<reference evidence="9" key="1">
    <citation type="submission" date="2017-02" db="UniProtKB">
        <authorList>
            <consortium name="WormBaseParasite"/>
        </authorList>
    </citation>
    <scope>IDENTIFICATION</scope>
</reference>
<proteinExistence type="inferred from homology"/>
<evidence type="ECO:0000256" key="4">
    <source>
        <dbReference type="ARBA" id="ARBA00022989"/>
    </source>
</evidence>
<dbReference type="Proteomes" id="UP000271162">
    <property type="component" value="Unassembled WGS sequence"/>
</dbReference>
<dbReference type="OMA" id="EGFTSCQ"/>
<dbReference type="PANTHER" id="PTHR21433:SF0">
    <property type="entry name" value="TRANSMEMBRANE PROTEIN 120 HOMOLOG"/>
    <property type="match status" value="1"/>
</dbReference>
<comment type="subcellular location">
    <subcellularLocation>
        <location evidence="1">Membrane</location>
        <topology evidence="1">Multi-pass membrane protein</topology>
    </subcellularLocation>
</comment>
<accession>A0A0N4YYW6</accession>
<gene>
    <name evidence="7" type="ORF">NBR_LOCUS22439</name>
</gene>
<comment type="similarity">
    <text evidence="2">Belongs to the TMEM120 family.</text>
</comment>
<protein>
    <submittedName>
        <fullName evidence="9">Transmembrane protein 120 homolog (inferred by orthology to a D. melanogaster protein)</fullName>
    </submittedName>
</protein>
<name>A0A0N4YYW6_NIPBR</name>
<evidence type="ECO:0000313" key="9">
    <source>
        <dbReference type="WBParaSite" id="NBR_0002243801-mRNA-1"/>
    </source>
</evidence>
<evidence type="ECO:0000256" key="3">
    <source>
        <dbReference type="ARBA" id="ARBA00022692"/>
    </source>
</evidence>
<keyword evidence="5 6" id="KW-0472">Membrane</keyword>
<dbReference type="InterPro" id="IPR012926">
    <property type="entry name" value="TMEM120A/B"/>
</dbReference>
<keyword evidence="3 6" id="KW-0812">Transmembrane</keyword>
<evidence type="ECO:0000256" key="5">
    <source>
        <dbReference type="ARBA" id="ARBA00023136"/>
    </source>
</evidence>
<dbReference type="PANTHER" id="PTHR21433">
    <property type="entry name" value="TRANSMEMBRANE PROTEIN INDUCED BY TUMOR NECROSIS FACTOR ALPHA"/>
    <property type="match status" value="1"/>
</dbReference>
<evidence type="ECO:0000313" key="8">
    <source>
        <dbReference type="Proteomes" id="UP000271162"/>
    </source>
</evidence>
<dbReference type="AlphaFoldDB" id="A0A0N4YYW6"/>